<evidence type="ECO:0000313" key="2">
    <source>
        <dbReference type="EMBL" id="CAE7938350.1"/>
    </source>
</evidence>
<feature type="region of interest" description="Disordered" evidence="1">
    <location>
        <begin position="1"/>
        <end position="46"/>
    </location>
</feature>
<dbReference type="EMBL" id="CAJNJA010086145">
    <property type="protein sequence ID" value="CAE7938350.1"/>
    <property type="molecule type" value="Genomic_DNA"/>
</dbReference>
<sequence>EQSESEEAESDSDASTSSDGAQKPRENIALDDDQKPSENKEAAPLDDVYQLELEVDGWDGDWLDAWRSAAWLFDKRTGGSDDKKEIIANLLREVHKAKMAWDAA</sequence>
<reference evidence="2" key="1">
    <citation type="submission" date="2021-02" db="EMBL/GenBank/DDBJ databases">
        <authorList>
            <person name="Dougan E. K."/>
            <person name="Rhodes N."/>
            <person name="Thang M."/>
            <person name="Chan C."/>
        </authorList>
    </citation>
    <scope>NUCLEOTIDE SEQUENCE</scope>
</reference>
<evidence type="ECO:0000256" key="1">
    <source>
        <dbReference type="SAM" id="MobiDB-lite"/>
    </source>
</evidence>
<proteinExistence type="predicted"/>
<keyword evidence="3" id="KW-1185">Reference proteome</keyword>
<dbReference type="Proteomes" id="UP000601435">
    <property type="component" value="Unassembled WGS sequence"/>
</dbReference>
<protein>
    <submittedName>
        <fullName evidence="2">Uncharacterized protein</fullName>
    </submittedName>
</protein>
<dbReference type="OrthoDB" id="10504038at2759"/>
<accession>A0A813C7W4</accession>
<feature type="compositionally biased region" description="Acidic residues" evidence="1">
    <location>
        <begin position="1"/>
        <end position="12"/>
    </location>
</feature>
<evidence type="ECO:0000313" key="3">
    <source>
        <dbReference type="Proteomes" id="UP000601435"/>
    </source>
</evidence>
<feature type="compositionally biased region" description="Basic and acidic residues" evidence="1">
    <location>
        <begin position="22"/>
        <end position="43"/>
    </location>
</feature>
<dbReference type="AlphaFoldDB" id="A0A813C7W4"/>
<gene>
    <name evidence="2" type="ORF">SNEC2469_LOCUS33124</name>
</gene>
<name>A0A813C7W4_9DINO</name>
<comment type="caution">
    <text evidence="2">The sequence shown here is derived from an EMBL/GenBank/DDBJ whole genome shotgun (WGS) entry which is preliminary data.</text>
</comment>
<feature type="non-terminal residue" evidence="2">
    <location>
        <position position="1"/>
    </location>
</feature>
<organism evidence="2 3">
    <name type="scientific">Symbiodinium necroappetens</name>
    <dbReference type="NCBI Taxonomy" id="1628268"/>
    <lineage>
        <taxon>Eukaryota</taxon>
        <taxon>Sar</taxon>
        <taxon>Alveolata</taxon>
        <taxon>Dinophyceae</taxon>
        <taxon>Suessiales</taxon>
        <taxon>Symbiodiniaceae</taxon>
        <taxon>Symbiodinium</taxon>
    </lineage>
</organism>